<dbReference type="Proteomes" id="UP000651050">
    <property type="component" value="Unassembled WGS sequence"/>
</dbReference>
<name>A0A931MHB9_9BURK</name>
<dbReference type="RefSeq" id="WP_196986556.1">
    <property type="nucleotide sequence ID" value="NZ_JADWYS010000001.1"/>
</dbReference>
<dbReference type="AlphaFoldDB" id="A0A931MHB9"/>
<feature type="signal peptide" evidence="1">
    <location>
        <begin position="1"/>
        <end position="19"/>
    </location>
</feature>
<dbReference type="PANTHER" id="PTHR34406">
    <property type="entry name" value="PROTEIN YCEI"/>
    <property type="match status" value="1"/>
</dbReference>
<keyword evidence="1" id="KW-0732">Signal</keyword>
<dbReference type="InterPro" id="IPR036761">
    <property type="entry name" value="TTHA0802/YceI-like_sf"/>
</dbReference>
<sequence>MHKLLSTLLVAALPMGAFATPQTYVIDSQHSFPNFTVNHLGMTTIHGRFDRMTGKIVFDPAAKNGNLEVKVATATISTGDAKRADGARSRDEHLRSPDFFNAAEFPEMTYKSTRLNFSGENLESIEGNLTLLGVTKPMKLTVASFKCGPHPFNKKPMCGAYAEGTLKRSDFGMKFGVPAISDEVKLAIGIEAYPE</sequence>
<dbReference type="SUPFAM" id="SSF101874">
    <property type="entry name" value="YceI-like"/>
    <property type="match status" value="1"/>
</dbReference>
<feature type="domain" description="Lipid/polyisoprenoid-binding YceI-like" evidence="2">
    <location>
        <begin position="23"/>
        <end position="193"/>
    </location>
</feature>
<dbReference type="EMBL" id="JADWYS010000001">
    <property type="protein sequence ID" value="MBG9388713.1"/>
    <property type="molecule type" value="Genomic_DNA"/>
</dbReference>
<reference evidence="3" key="1">
    <citation type="submission" date="2020-11" db="EMBL/GenBank/DDBJ databases">
        <title>Bacterial whole genome sequence for Caenimonas sp. DR4.4.</title>
        <authorList>
            <person name="Le V."/>
            <person name="Ko S.-R."/>
            <person name="Ahn C.-Y."/>
            <person name="Oh H.-M."/>
        </authorList>
    </citation>
    <scope>NUCLEOTIDE SEQUENCE</scope>
    <source>
        <strain evidence="3">DR4.4</strain>
    </source>
</reference>
<evidence type="ECO:0000313" key="4">
    <source>
        <dbReference type="Proteomes" id="UP000651050"/>
    </source>
</evidence>
<dbReference type="Pfam" id="PF04264">
    <property type="entry name" value="YceI"/>
    <property type="match status" value="1"/>
</dbReference>
<comment type="caution">
    <text evidence="3">The sequence shown here is derived from an EMBL/GenBank/DDBJ whole genome shotgun (WGS) entry which is preliminary data.</text>
</comment>
<gene>
    <name evidence="3" type="ORF">I5803_11830</name>
</gene>
<organism evidence="3 4">
    <name type="scientific">Caenimonas aquaedulcis</name>
    <dbReference type="NCBI Taxonomy" id="2793270"/>
    <lineage>
        <taxon>Bacteria</taxon>
        <taxon>Pseudomonadati</taxon>
        <taxon>Pseudomonadota</taxon>
        <taxon>Betaproteobacteria</taxon>
        <taxon>Burkholderiales</taxon>
        <taxon>Comamonadaceae</taxon>
        <taxon>Caenimonas</taxon>
    </lineage>
</organism>
<protein>
    <submittedName>
        <fullName evidence="3">Polyisoprenoid-binding protein</fullName>
    </submittedName>
</protein>
<dbReference type="PANTHER" id="PTHR34406:SF1">
    <property type="entry name" value="PROTEIN YCEI"/>
    <property type="match status" value="1"/>
</dbReference>
<accession>A0A931MHB9</accession>
<dbReference type="InterPro" id="IPR007372">
    <property type="entry name" value="Lipid/polyisoprenoid-bd_YceI"/>
</dbReference>
<evidence type="ECO:0000313" key="3">
    <source>
        <dbReference type="EMBL" id="MBG9388713.1"/>
    </source>
</evidence>
<keyword evidence="4" id="KW-1185">Reference proteome</keyword>
<dbReference type="SMART" id="SM00867">
    <property type="entry name" value="YceI"/>
    <property type="match status" value="1"/>
</dbReference>
<evidence type="ECO:0000256" key="1">
    <source>
        <dbReference type="SAM" id="SignalP"/>
    </source>
</evidence>
<proteinExistence type="predicted"/>
<evidence type="ECO:0000259" key="2">
    <source>
        <dbReference type="SMART" id="SM00867"/>
    </source>
</evidence>
<feature type="chain" id="PRO_5037531348" evidence="1">
    <location>
        <begin position="20"/>
        <end position="195"/>
    </location>
</feature>
<dbReference type="Gene3D" id="2.40.128.110">
    <property type="entry name" value="Lipid/polyisoprenoid-binding, YceI-like"/>
    <property type="match status" value="1"/>
</dbReference>